<evidence type="ECO:0000256" key="8">
    <source>
        <dbReference type="ARBA" id="ARBA00093226"/>
    </source>
</evidence>
<dbReference type="PANTHER" id="PTHR13812">
    <property type="entry name" value="KETIMINE REDUCTASE MU-CRYSTALLIN"/>
    <property type="match status" value="1"/>
</dbReference>
<reference evidence="18" key="2">
    <citation type="submission" date="2025-09" db="UniProtKB">
        <authorList>
            <consortium name="Ensembl"/>
        </authorList>
    </citation>
    <scope>IDENTIFICATION</scope>
</reference>
<evidence type="ECO:0000256" key="15">
    <source>
        <dbReference type="ARBA" id="ARBA00093567"/>
    </source>
</evidence>
<dbReference type="Gene3D" id="3.40.50.720">
    <property type="entry name" value="NAD(P)-binding Rossmann-like Domain"/>
    <property type="match status" value="1"/>
</dbReference>
<gene>
    <name evidence="18" type="primary">crym</name>
</gene>
<sequence>MLDIMAAPPVVIWKQEVQRLLHCRDLVPRLEEALGKFSRRDSAEVIQPVRSILPLQKHHGFLGLMPTYMENDGVLSTKLVCFYNREAGSTLPAATATVMLLDPEFGNVKAVIDGEDITKMRTAVVSAISAKLLMCPGADVLAILGTGKQAIAHYNVFTEMFQFKEVRVWSRTRQGVERFCRSASGPVTACVSAEEAVRGADAIVTVTSSTEPVLFGRWVKPGAHVAAVGACRPNWRELDEVLMKEAVVYSDSRDGAMTESGDVILSGAEVFAELGDVINGTKPAHREKTTVFKSLGKYLTFAQFILYGKYFSTIQYIKSCFVYLQQDWELKMRCLLSWFSTNGKPKPVYHEVSCQS</sequence>
<dbReference type="SUPFAM" id="SSF51735">
    <property type="entry name" value="NAD(P)-binding Rossmann-fold domains"/>
    <property type="match status" value="1"/>
</dbReference>
<evidence type="ECO:0000256" key="3">
    <source>
        <dbReference type="ARBA" id="ARBA00015173"/>
    </source>
</evidence>
<comment type="catalytic activity">
    <reaction evidence="11">
        <text>(S)-cystathionine ketimine + NADH + 2 H(+) = (3R,5S)-2,3,5,6,7-pentahydro-1,4-thiazepine-3,5-dicarboxylate + NAD(+)</text>
        <dbReference type="Rhea" id="RHEA:68032"/>
        <dbReference type="ChEBI" id="CHEBI:15378"/>
        <dbReference type="ChEBI" id="CHEBI:57540"/>
        <dbReference type="ChEBI" id="CHEBI:57945"/>
        <dbReference type="ChEBI" id="CHEBI:176808"/>
        <dbReference type="ChEBI" id="CHEBI:176810"/>
    </reaction>
    <physiologicalReaction direction="left-to-right" evidence="11">
        <dbReference type="Rhea" id="RHEA:68033"/>
    </physiologicalReaction>
</comment>
<evidence type="ECO:0000256" key="11">
    <source>
        <dbReference type="ARBA" id="ARBA00093250"/>
    </source>
</evidence>
<comment type="catalytic activity">
    <reaction evidence="8">
        <text>(3R)-1,4-thiomorpholine-3-carboxylate + NAD(+) = 3,4-dehydrothiomorpholine-3-carboxylate + NADH + 2 H(+)</text>
        <dbReference type="Rhea" id="RHEA:12504"/>
        <dbReference type="ChEBI" id="CHEBI:15378"/>
        <dbReference type="ChEBI" id="CHEBI:57540"/>
        <dbReference type="ChEBI" id="CHEBI:57945"/>
        <dbReference type="ChEBI" id="CHEBI:58517"/>
        <dbReference type="ChEBI" id="CHEBI:176873"/>
        <dbReference type="EC" id="1.5.1.25"/>
    </reaction>
    <physiologicalReaction direction="right-to-left" evidence="8">
        <dbReference type="Rhea" id="RHEA:12506"/>
    </physiologicalReaction>
</comment>
<evidence type="ECO:0000256" key="12">
    <source>
        <dbReference type="ARBA" id="ARBA00093263"/>
    </source>
</evidence>
<dbReference type="PANTHER" id="PTHR13812:SF19">
    <property type="entry name" value="KETIMINE REDUCTASE MU-CRYSTALLIN"/>
    <property type="match status" value="1"/>
</dbReference>
<evidence type="ECO:0000256" key="1">
    <source>
        <dbReference type="ARBA" id="ARBA00008903"/>
    </source>
</evidence>
<dbReference type="InterPro" id="IPR003462">
    <property type="entry name" value="ODC_Mu_crystall"/>
</dbReference>
<evidence type="ECO:0000256" key="2">
    <source>
        <dbReference type="ARBA" id="ARBA00012883"/>
    </source>
</evidence>
<dbReference type="Proteomes" id="UP000694565">
    <property type="component" value="Unplaced"/>
</dbReference>
<comment type="similarity">
    <text evidence="1">Belongs to the ornithine cyclodeaminase/mu-crystallin family.</text>
</comment>
<evidence type="ECO:0000256" key="16">
    <source>
        <dbReference type="ARBA" id="ARBA00093598"/>
    </source>
</evidence>
<evidence type="ECO:0000256" key="14">
    <source>
        <dbReference type="ARBA" id="ARBA00093273"/>
    </source>
</evidence>
<dbReference type="EC" id="1.5.1.25" evidence="2"/>
<dbReference type="AlphaFoldDB" id="A0A8C2ZL23"/>
<dbReference type="GO" id="GO:0047127">
    <property type="term" value="F:thiomorpholine-carboxylate dehydrogenase activity"/>
    <property type="evidence" value="ECO:0007669"/>
    <property type="project" value="UniProtKB-EC"/>
</dbReference>
<name>A0A8C2ZL23_CYCLU</name>
<comment type="catalytic activity">
    <reaction evidence="5">
        <text>L-pipecolate + NAD(+) = Delta(1)-piperideine-2-carboxylate + NADH + H(+)</text>
        <dbReference type="Rhea" id="RHEA:30807"/>
        <dbReference type="ChEBI" id="CHEBI:15378"/>
        <dbReference type="ChEBI" id="CHEBI:57540"/>
        <dbReference type="ChEBI" id="CHEBI:57945"/>
        <dbReference type="ChEBI" id="CHEBI:61185"/>
        <dbReference type="ChEBI" id="CHEBI:77631"/>
        <dbReference type="EC" id="1.5.1.1"/>
    </reaction>
    <physiologicalReaction direction="right-to-left" evidence="5">
        <dbReference type="Rhea" id="RHEA:30809"/>
    </physiologicalReaction>
</comment>
<dbReference type="PIRSF" id="PIRSF001439">
    <property type="entry name" value="CryM"/>
    <property type="match status" value="1"/>
</dbReference>
<keyword evidence="19" id="KW-1185">Reference proteome</keyword>
<comment type="catalytic activity">
    <reaction evidence="10">
        <text>(R)-lanthionine ketimine + NADPH + 2 H(+) = (3R,5R)-1,4-thiomorpholine-3,5-dicarboxylate + NADP(+)</text>
        <dbReference type="Rhea" id="RHEA:68040"/>
        <dbReference type="ChEBI" id="CHEBI:15378"/>
        <dbReference type="ChEBI" id="CHEBI:57783"/>
        <dbReference type="ChEBI" id="CHEBI:58349"/>
        <dbReference type="ChEBI" id="CHEBI:176891"/>
        <dbReference type="ChEBI" id="CHEBI:176892"/>
    </reaction>
    <physiologicalReaction direction="left-to-right" evidence="10">
        <dbReference type="Rhea" id="RHEA:68041"/>
    </physiologicalReaction>
</comment>
<evidence type="ECO:0000256" key="5">
    <source>
        <dbReference type="ARBA" id="ARBA00093190"/>
    </source>
</evidence>
<dbReference type="GeneTree" id="ENSGT00390000000237"/>
<dbReference type="GO" id="GO:0005737">
    <property type="term" value="C:cytoplasm"/>
    <property type="evidence" value="ECO:0007669"/>
    <property type="project" value="TreeGrafter"/>
</dbReference>
<comment type="catalytic activity">
    <reaction evidence="6">
        <text>Delta(2)-thiazoline-2-carboxylate + NADPH + 2 H(+) = L-thiazolidine-2-carboxylate + NADP(+)</text>
        <dbReference type="Rhea" id="RHEA:68072"/>
        <dbReference type="ChEBI" id="CHEBI:15378"/>
        <dbReference type="ChEBI" id="CHEBI:57783"/>
        <dbReference type="ChEBI" id="CHEBI:58349"/>
        <dbReference type="ChEBI" id="CHEBI:176895"/>
        <dbReference type="ChEBI" id="CHEBI:176896"/>
    </reaction>
    <physiologicalReaction direction="left-to-right" evidence="6">
        <dbReference type="Rhea" id="RHEA:68073"/>
    </physiologicalReaction>
</comment>
<reference evidence="18" key="1">
    <citation type="submission" date="2025-08" db="UniProtKB">
        <authorList>
            <consortium name="Ensembl"/>
        </authorList>
    </citation>
    <scope>IDENTIFICATION</scope>
</reference>
<organism evidence="18 19">
    <name type="scientific">Cyclopterus lumpus</name>
    <name type="common">Lumpsucker</name>
    <dbReference type="NCBI Taxonomy" id="8103"/>
    <lineage>
        <taxon>Eukaryota</taxon>
        <taxon>Metazoa</taxon>
        <taxon>Chordata</taxon>
        <taxon>Craniata</taxon>
        <taxon>Vertebrata</taxon>
        <taxon>Euteleostomi</taxon>
        <taxon>Actinopterygii</taxon>
        <taxon>Neopterygii</taxon>
        <taxon>Teleostei</taxon>
        <taxon>Neoteleostei</taxon>
        <taxon>Acanthomorphata</taxon>
        <taxon>Eupercaria</taxon>
        <taxon>Perciformes</taxon>
        <taxon>Cottioidei</taxon>
        <taxon>Cottales</taxon>
        <taxon>Cyclopteridae</taxon>
        <taxon>Cyclopterus</taxon>
    </lineage>
</organism>
<evidence type="ECO:0000256" key="9">
    <source>
        <dbReference type="ARBA" id="ARBA00093227"/>
    </source>
</evidence>
<proteinExistence type="inferred from homology"/>
<dbReference type="FunFam" id="3.40.50.720:FF:000241">
    <property type="entry name" value="ketimine reductase mu-crystallin"/>
    <property type="match status" value="1"/>
</dbReference>
<protein>
    <recommendedName>
        <fullName evidence="3">Ketimine reductase mu-crystallin</fullName>
        <ecNumber evidence="16">1.5.1.1</ecNumber>
        <ecNumber evidence="2">1.5.1.25</ecNumber>
    </recommendedName>
    <alternativeName>
        <fullName evidence="17">1-piperideine-2-carboxylate/1-pyrroline-2-carboxylate reductase</fullName>
    </alternativeName>
    <alternativeName>
        <fullName evidence="4">NADP-regulated thyroid-hormone-binding protein</fullName>
    </alternativeName>
</protein>
<evidence type="ECO:0000256" key="17">
    <source>
        <dbReference type="ARBA" id="ARBA00093650"/>
    </source>
</evidence>
<evidence type="ECO:0000256" key="4">
    <source>
        <dbReference type="ARBA" id="ARBA00033420"/>
    </source>
</evidence>
<evidence type="ECO:0000256" key="7">
    <source>
        <dbReference type="ARBA" id="ARBA00093203"/>
    </source>
</evidence>
<evidence type="ECO:0000256" key="13">
    <source>
        <dbReference type="ARBA" id="ARBA00093264"/>
    </source>
</evidence>
<comment type="catalytic activity">
    <reaction evidence="14">
        <text>L-pipecolate + NADP(+) = Delta(1)-piperideine-2-carboxylate + NADPH + H(+)</text>
        <dbReference type="Rhea" id="RHEA:12524"/>
        <dbReference type="ChEBI" id="CHEBI:15378"/>
        <dbReference type="ChEBI" id="CHEBI:57783"/>
        <dbReference type="ChEBI" id="CHEBI:58349"/>
        <dbReference type="ChEBI" id="CHEBI:61185"/>
        <dbReference type="ChEBI" id="CHEBI:77631"/>
        <dbReference type="EC" id="1.5.1.1"/>
    </reaction>
    <physiologicalReaction direction="right-to-left" evidence="14">
        <dbReference type="Rhea" id="RHEA:12526"/>
    </physiologicalReaction>
</comment>
<evidence type="ECO:0000256" key="10">
    <source>
        <dbReference type="ARBA" id="ARBA00093248"/>
    </source>
</evidence>
<comment type="catalytic activity">
    <reaction evidence="7">
        <text>L-proline + NADP(+) = 1-pyrroline-2-carboxylate + NADPH + H(+)</text>
        <dbReference type="Rhea" id="RHEA:20317"/>
        <dbReference type="ChEBI" id="CHEBI:15378"/>
        <dbReference type="ChEBI" id="CHEBI:39785"/>
        <dbReference type="ChEBI" id="CHEBI:57783"/>
        <dbReference type="ChEBI" id="CHEBI:58349"/>
        <dbReference type="ChEBI" id="CHEBI:60039"/>
        <dbReference type="EC" id="1.5.1.1"/>
    </reaction>
    <physiologicalReaction direction="right-to-left" evidence="7">
        <dbReference type="Rhea" id="RHEA:20319"/>
    </physiologicalReaction>
</comment>
<dbReference type="Ensembl" id="ENSCLMT00005029762.1">
    <property type="protein sequence ID" value="ENSCLMP00005028500.1"/>
    <property type="gene ID" value="ENSCLMG00005013887.1"/>
</dbReference>
<evidence type="ECO:0000313" key="18">
    <source>
        <dbReference type="Ensembl" id="ENSCLMP00005028500.1"/>
    </source>
</evidence>
<dbReference type="EC" id="1.5.1.1" evidence="16"/>
<accession>A0A8C2ZL23</accession>
<dbReference type="InterPro" id="IPR036291">
    <property type="entry name" value="NAD(P)-bd_dom_sf"/>
</dbReference>
<evidence type="ECO:0000313" key="19">
    <source>
        <dbReference type="Proteomes" id="UP000694565"/>
    </source>
</evidence>
<comment type="catalytic activity">
    <reaction evidence="13">
        <text>L-proline + NAD(+) = 1-pyrroline-2-carboxylate + NADH + H(+)</text>
        <dbReference type="Rhea" id="RHEA:20321"/>
        <dbReference type="ChEBI" id="CHEBI:15378"/>
        <dbReference type="ChEBI" id="CHEBI:39785"/>
        <dbReference type="ChEBI" id="CHEBI:57540"/>
        <dbReference type="ChEBI" id="CHEBI:57945"/>
        <dbReference type="ChEBI" id="CHEBI:60039"/>
        <dbReference type="EC" id="1.5.1.1"/>
    </reaction>
    <physiologicalReaction direction="right-to-left" evidence="13">
        <dbReference type="Rhea" id="RHEA:20323"/>
    </physiologicalReaction>
</comment>
<dbReference type="GO" id="GO:0042403">
    <property type="term" value="P:thyroid hormone metabolic process"/>
    <property type="evidence" value="ECO:0007669"/>
    <property type="project" value="TreeGrafter"/>
</dbReference>
<comment type="catalytic activity">
    <reaction evidence="9">
        <text>(S)-cystathionine ketimine + NADPH + 2 H(+) = (3R,5S)-2,3,5,6,7-pentahydro-1,4-thiazepine-3,5-dicarboxylate + NADP(+)</text>
        <dbReference type="Rhea" id="RHEA:68036"/>
        <dbReference type="ChEBI" id="CHEBI:15378"/>
        <dbReference type="ChEBI" id="CHEBI:57783"/>
        <dbReference type="ChEBI" id="CHEBI:58349"/>
        <dbReference type="ChEBI" id="CHEBI:176808"/>
        <dbReference type="ChEBI" id="CHEBI:176810"/>
    </reaction>
    <physiologicalReaction direction="left-to-right" evidence="9">
        <dbReference type="Rhea" id="RHEA:68037"/>
    </physiologicalReaction>
</comment>
<dbReference type="Gene3D" id="3.30.1780.10">
    <property type="entry name" value="ornithine cyclodeaminase, domain 1"/>
    <property type="match status" value="1"/>
</dbReference>
<dbReference type="GO" id="GO:0050241">
    <property type="term" value="F:pyrroline-2-carboxylate reductase activity"/>
    <property type="evidence" value="ECO:0007669"/>
    <property type="project" value="UniProtKB-EC"/>
</dbReference>
<dbReference type="GO" id="GO:0070324">
    <property type="term" value="F:thyroid hormone binding"/>
    <property type="evidence" value="ECO:0007669"/>
    <property type="project" value="TreeGrafter"/>
</dbReference>
<dbReference type="Pfam" id="PF02423">
    <property type="entry name" value="OCD_Mu_crystall"/>
    <property type="match status" value="1"/>
</dbReference>
<comment type="catalytic activity">
    <reaction evidence="12">
        <text>(3R)-1,4-thiomorpholine-3-carboxylate + NADP(+) = 3,4-dehydrothiomorpholine-3-carboxylate + NADPH + 2 H(+)</text>
        <dbReference type="Rhea" id="RHEA:12500"/>
        <dbReference type="ChEBI" id="CHEBI:15378"/>
        <dbReference type="ChEBI" id="CHEBI:57783"/>
        <dbReference type="ChEBI" id="CHEBI:58349"/>
        <dbReference type="ChEBI" id="CHEBI:58517"/>
        <dbReference type="ChEBI" id="CHEBI:176873"/>
        <dbReference type="EC" id="1.5.1.25"/>
    </reaction>
    <physiologicalReaction direction="right-to-left" evidence="12">
        <dbReference type="Rhea" id="RHEA:12502"/>
    </physiologicalReaction>
</comment>
<comment type="subunit">
    <text evidence="15">Homodimer. Binds the thyroid hormone triiodothyronine (T3); T3 binding inhibits enzymatic activity.</text>
</comment>
<dbReference type="InterPro" id="IPR023401">
    <property type="entry name" value="ODC_N"/>
</dbReference>
<evidence type="ECO:0000256" key="6">
    <source>
        <dbReference type="ARBA" id="ARBA00093197"/>
    </source>
</evidence>